<gene>
    <name evidence="2" type="ORF">V9T40_011508</name>
</gene>
<dbReference type="Proteomes" id="UP001367676">
    <property type="component" value="Unassembled WGS sequence"/>
</dbReference>
<comment type="caution">
    <text evidence="2">The sequence shown here is derived from an EMBL/GenBank/DDBJ whole genome shotgun (WGS) entry which is preliminary data.</text>
</comment>
<name>A0AAN9XYH4_9HEMI</name>
<evidence type="ECO:0000313" key="2">
    <source>
        <dbReference type="EMBL" id="KAK7574317.1"/>
    </source>
</evidence>
<dbReference type="AlphaFoldDB" id="A0AAN9XYH4"/>
<reference evidence="2 3" key="1">
    <citation type="submission" date="2024-03" db="EMBL/GenBank/DDBJ databases">
        <title>Adaptation during the transition from Ophiocordyceps entomopathogen to insect associate is accompanied by gene loss and intensified selection.</title>
        <authorList>
            <person name="Ward C.M."/>
            <person name="Onetto C.A."/>
            <person name="Borneman A.R."/>
        </authorList>
    </citation>
    <scope>NUCLEOTIDE SEQUENCE [LARGE SCALE GENOMIC DNA]</scope>
    <source>
        <strain evidence="2">AWRI1</strain>
        <tissue evidence="2">Single Adult Female</tissue>
    </source>
</reference>
<protein>
    <submittedName>
        <fullName evidence="2">Uncharacterized protein</fullName>
    </submittedName>
</protein>
<sequence>MSIKLAFLIILVAAIHQTCVFSAPVDSDFAFSPIFDIIGKAATDIFKSADELAQSIASIVVKHGKHVVVKHLKLIRASILNSHLMVIASGSFHYFEKDDDFGHENRRMYRIAKSVEEMASRLDTMEAAYKLIFQTGYETANQIPERDLLSKEIVGLKLFFDSLDRNFQNAEGLREMYQKLLEKHEKEPLPKMTGLEDLKKQTDKQMKMIVNFYFVILAFSPPTVLLREQFILARSTVQLAKLDVNTFDQVQRIYEKTLEEQAAVLIQDMENKDTLKIFKDMIFIYDSIVSALKKNLEKHPSINKEWQVIQKDVSQRTDWDQSFWDWYIED</sequence>
<evidence type="ECO:0000313" key="3">
    <source>
        <dbReference type="Proteomes" id="UP001367676"/>
    </source>
</evidence>
<organism evidence="2 3">
    <name type="scientific">Parthenolecanium corni</name>
    <dbReference type="NCBI Taxonomy" id="536013"/>
    <lineage>
        <taxon>Eukaryota</taxon>
        <taxon>Metazoa</taxon>
        <taxon>Ecdysozoa</taxon>
        <taxon>Arthropoda</taxon>
        <taxon>Hexapoda</taxon>
        <taxon>Insecta</taxon>
        <taxon>Pterygota</taxon>
        <taxon>Neoptera</taxon>
        <taxon>Paraneoptera</taxon>
        <taxon>Hemiptera</taxon>
        <taxon>Sternorrhyncha</taxon>
        <taxon>Coccoidea</taxon>
        <taxon>Coccidae</taxon>
        <taxon>Parthenolecanium</taxon>
    </lineage>
</organism>
<proteinExistence type="predicted"/>
<dbReference type="EMBL" id="JBBCAQ010000037">
    <property type="protein sequence ID" value="KAK7574317.1"/>
    <property type="molecule type" value="Genomic_DNA"/>
</dbReference>
<feature type="signal peptide" evidence="1">
    <location>
        <begin position="1"/>
        <end position="22"/>
    </location>
</feature>
<accession>A0AAN9XYH4</accession>
<keyword evidence="3" id="KW-1185">Reference proteome</keyword>
<feature type="chain" id="PRO_5042901573" evidence="1">
    <location>
        <begin position="23"/>
        <end position="330"/>
    </location>
</feature>
<evidence type="ECO:0000256" key="1">
    <source>
        <dbReference type="SAM" id="SignalP"/>
    </source>
</evidence>
<keyword evidence="1" id="KW-0732">Signal</keyword>